<reference evidence="8 9" key="1">
    <citation type="submission" date="2015-02" db="EMBL/GenBank/DDBJ databases">
        <title>Draft Genome Sequences of Two Closely-Related Aflatoxigenic Aspergillus Species Obtained from the Cote d'Ivoire.</title>
        <authorList>
            <person name="Moore G.G."/>
            <person name="Beltz S.B."/>
            <person name="Mack B.M."/>
        </authorList>
    </citation>
    <scope>NUCLEOTIDE SEQUENCE [LARGE SCALE GENOMIC DNA]</scope>
    <source>
        <strain evidence="8 9">SRRC1432</strain>
    </source>
</reference>
<gene>
    <name evidence="8" type="ORF">AOCH_005792</name>
</gene>
<evidence type="ECO:0000256" key="3">
    <source>
        <dbReference type="ARBA" id="ARBA00022630"/>
    </source>
</evidence>
<evidence type="ECO:0000256" key="4">
    <source>
        <dbReference type="ARBA" id="ARBA00022827"/>
    </source>
</evidence>
<dbReference type="PIRSF" id="PIRSF000189">
    <property type="entry name" value="D-aa_oxidase"/>
    <property type="match status" value="1"/>
</dbReference>
<dbReference type="GO" id="GO:0005737">
    <property type="term" value="C:cytoplasm"/>
    <property type="evidence" value="ECO:0007669"/>
    <property type="project" value="TreeGrafter"/>
</dbReference>
<comment type="caution">
    <text evidence="8">The sequence shown here is derived from an EMBL/GenBank/DDBJ whole genome shotgun (WGS) entry which is preliminary data.</text>
</comment>
<keyword evidence="5" id="KW-0560">Oxidoreductase</keyword>
<dbReference type="PANTHER" id="PTHR11530">
    <property type="entry name" value="D-AMINO ACID OXIDASE"/>
    <property type="match status" value="1"/>
</dbReference>
<feature type="binding site" evidence="6">
    <location>
        <begin position="67"/>
        <end position="68"/>
    </location>
    <ligand>
        <name>FAD</name>
        <dbReference type="ChEBI" id="CHEBI:57692"/>
    </ligand>
</feature>
<dbReference type="Proteomes" id="UP000034947">
    <property type="component" value="Unassembled WGS sequence"/>
</dbReference>
<proteinExistence type="inferred from homology"/>
<feature type="binding site" evidence="6">
    <location>
        <position position="233"/>
    </location>
    <ligand>
        <name>FAD</name>
        <dbReference type="ChEBI" id="CHEBI:57692"/>
    </ligand>
</feature>
<organism evidence="8 9">
    <name type="scientific">Aspergillus ochraceoroseus</name>
    <dbReference type="NCBI Taxonomy" id="138278"/>
    <lineage>
        <taxon>Eukaryota</taxon>
        <taxon>Fungi</taxon>
        <taxon>Dikarya</taxon>
        <taxon>Ascomycota</taxon>
        <taxon>Pezizomycotina</taxon>
        <taxon>Eurotiomycetes</taxon>
        <taxon>Eurotiomycetidae</taxon>
        <taxon>Eurotiales</taxon>
        <taxon>Aspergillaceae</taxon>
        <taxon>Aspergillus</taxon>
        <taxon>Aspergillus subgen. Nidulantes</taxon>
    </lineage>
</organism>
<keyword evidence="4 6" id="KW-0274">FAD</keyword>
<accession>A0A0F8VL76</accession>
<name>A0A0F8VL76_9EURO</name>
<dbReference type="GO" id="GO:0019478">
    <property type="term" value="P:D-amino acid catabolic process"/>
    <property type="evidence" value="ECO:0007669"/>
    <property type="project" value="TreeGrafter"/>
</dbReference>
<dbReference type="OrthoDB" id="2015447at2759"/>
<feature type="domain" description="FAD dependent oxidoreductase" evidence="7">
    <location>
        <begin position="27"/>
        <end position="391"/>
    </location>
</feature>
<evidence type="ECO:0000259" key="7">
    <source>
        <dbReference type="Pfam" id="PF01266"/>
    </source>
</evidence>
<dbReference type="Pfam" id="PF01266">
    <property type="entry name" value="DAO"/>
    <property type="match status" value="1"/>
</dbReference>
<evidence type="ECO:0000256" key="5">
    <source>
        <dbReference type="ARBA" id="ARBA00023002"/>
    </source>
</evidence>
<dbReference type="PANTHER" id="PTHR11530:SF25">
    <property type="entry name" value="FAD DEPENDENT OXIDOREDUCTASE DOMAIN-CONTAINING PROTEIN"/>
    <property type="match status" value="1"/>
</dbReference>
<dbReference type="InterPro" id="IPR006076">
    <property type="entry name" value="FAD-dep_OxRdtase"/>
</dbReference>
<feature type="binding site" evidence="6">
    <location>
        <position position="380"/>
    </location>
    <ligand>
        <name>D-dopa</name>
        <dbReference type="ChEBI" id="CHEBI:149689"/>
    </ligand>
</feature>
<dbReference type="EMBL" id="JYKN01000604">
    <property type="protein sequence ID" value="KKK23846.1"/>
    <property type="molecule type" value="Genomic_DNA"/>
</dbReference>
<evidence type="ECO:0000313" key="9">
    <source>
        <dbReference type="Proteomes" id="UP000034947"/>
    </source>
</evidence>
<dbReference type="GO" id="GO:0071949">
    <property type="term" value="F:FAD binding"/>
    <property type="evidence" value="ECO:0007669"/>
    <property type="project" value="InterPro"/>
</dbReference>
<dbReference type="SUPFAM" id="SSF54373">
    <property type="entry name" value="FAD-linked reductases, C-terminal domain"/>
    <property type="match status" value="1"/>
</dbReference>
<evidence type="ECO:0000313" key="8">
    <source>
        <dbReference type="EMBL" id="KKK23846.1"/>
    </source>
</evidence>
<dbReference type="PROSITE" id="PS00677">
    <property type="entry name" value="DAO"/>
    <property type="match status" value="1"/>
</dbReference>
<comment type="similarity">
    <text evidence="2">Belongs to the DAMOX/DASOX family.</text>
</comment>
<keyword evidence="3" id="KW-0285">Flavoprotein</keyword>
<dbReference type="Gene3D" id="3.30.9.10">
    <property type="entry name" value="D-Amino Acid Oxidase, subunit A, domain 2"/>
    <property type="match status" value="1"/>
</dbReference>
<keyword evidence="9" id="KW-1185">Reference proteome</keyword>
<evidence type="ECO:0000256" key="1">
    <source>
        <dbReference type="ARBA" id="ARBA00001974"/>
    </source>
</evidence>
<comment type="cofactor">
    <cofactor evidence="1 6">
        <name>FAD</name>
        <dbReference type="ChEBI" id="CHEBI:57692"/>
    </cofactor>
</comment>
<protein>
    <recommendedName>
        <fullName evidence="7">FAD dependent oxidoreductase domain-containing protein</fullName>
    </recommendedName>
</protein>
<dbReference type="VEuPathDB" id="FungiDB:P175DRAFT_0440097"/>
<dbReference type="SUPFAM" id="SSF51971">
    <property type="entry name" value="Nucleotide-binding domain"/>
    <property type="match status" value="1"/>
</dbReference>
<dbReference type="GO" id="GO:0003884">
    <property type="term" value="F:D-amino-acid oxidase activity"/>
    <property type="evidence" value="ECO:0007669"/>
    <property type="project" value="InterPro"/>
</dbReference>
<dbReference type="InterPro" id="IPR006181">
    <property type="entry name" value="D-amino_acid_oxidase_CS"/>
</dbReference>
<dbReference type="Gene3D" id="3.40.50.720">
    <property type="entry name" value="NAD(P)-binding Rossmann-like Domain"/>
    <property type="match status" value="1"/>
</dbReference>
<sequence>MPSLRPWKDLSPGDSPRHAQSSNAAHILVIGAGVIGLTTAWALLDNGYRVTVVSKEWASFNQQPRLTSQIAGALWEYPPAVCGQHTDVVSLTKSKRWCMVSYHIFSALANPPSLASAVGIRMKPATFFFPRPIADTPDVLRKIQELTTSGVRGFSHGPGLIRSHSSLGPSHGAVDAFQLLSPVIDTDVCMAWLTKLVQSKGATLHTETITGDLFTGEAQLRRRFHADALVNATGLGASDLANDHTCYPIRGALIRLLNDGTDFPKIDAAMAVPVETDPNLSPTAELIFLVPRNDHILLLGGIVEPHEGELDLTPESPVIRRMRARCEDFLPGLQNARVDPDYPLAQGLRPFRGRNIRVERELRQHGGKPSRIVHNYGHGGAGWSLCFGCAGDVLDLIHDALLDLAPESTASGFVEGETVAKL</sequence>
<dbReference type="InterPro" id="IPR023209">
    <property type="entry name" value="DAO"/>
</dbReference>
<dbReference type="AlphaFoldDB" id="A0A0F8VL76"/>
<evidence type="ECO:0000256" key="6">
    <source>
        <dbReference type="PIRSR" id="PIRSR000189-1"/>
    </source>
</evidence>
<evidence type="ECO:0000256" key="2">
    <source>
        <dbReference type="ARBA" id="ARBA00006730"/>
    </source>
</evidence>
<feature type="binding site" evidence="6">
    <location>
        <position position="349"/>
    </location>
    <ligand>
        <name>D-dopa</name>
        <dbReference type="ChEBI" id="CHEBI:149689"/>
    </ligand>
</feature>